<gene>
    <name evidence="7" type="ORF">W7K_20100</name>
</gene>
<dbReference type="InterPro" id="IPR009057">
    <property type="entry name" value="Homeodomain-like_sf"/>
</dbReference>
<dbReference type="InterPro" id="IPR036271">
    <property type="entry name" value="Tet_transcr_reg_TetR-rel_C_sf"/>
</dbReference>
<evidence type="ECO:0000256" key="3">
    <source>
        <dbReference type="ARBA" id="ARBA00023163"/>
    </source>
</evidence>
<sequence>MGAMNSTTLSESTTPTRRRGRPARPEAEVRHVVLQATLELLLAQGYEATTIEAVAAHAGVAKKTVYRHASNREELVGLAVREWTDGFAPQLQRDAHGADEVLPLLQDILQAVCTQALSAQAVQVFRLLATDFPGKDALLQAYLDNGIERGRALLADWLARQQQRGLLREGDPVRMARLLLAMAVAEPLRERVIGVVAEDAPVEVHLRECLALLAPVLRGP</sequence>
<evidence type="ECO:0000313" key="7">
    <source>
        <dbReference type="EMBL" id="KOE97413.1"/>
    </source>
</evidence>
<evidence type="ECO:0000313" key="8">
    <source>
        <dbReference type="Proteomes" id="UP000036890"/>
    </source>
</evidence>
<dbReference type="AlphaFoldDB" id="A0A0L8A4U2"/>
<accession>A0A0L8A4U2</accession>
<dbReference type="PANTHER" id="PTHR30055:SF238">
    <property type="entry name" value="MYCOFACTOCIN BIOSYNTHESIS TRANSCRIPTIONAL REGULATOR MFTR-RELATED"/>
    <property type="match status" value="1"/>
</dbReference>
<dbReference type="InterPro" id="IPR039536">
    <property type="entry name" value="TetR_C_Proteobacteria"/>
</dbReference>
<dbReference type="SUPFAM" id="SSF48498">
    <property type="entry name" value="Tetracyclin repressor-like, C-terminal domain"/>
    <property type="match status" value="1"/>
</dbReference>
<evidence type="ECO:0000259" key="6">
    <source>
        <dbReference type="PROSITE" id="PS50977"/>
    </source>
</evidence>
<dbReference type="Pfam" id="PF14246">
    <property type="entry name" value="TetR_C_7"/>
    <property type="match status" value="1"/>
</dbReference>
<keyword evidence="2 4" id="KW-0238">DNA-binding</keyword>
<evidence type="ECO:0000256" key="1">
    <source>
        <dbReference type="ARBA" id="ARBA00023015"/>
    </source>
</evidence>
<evidence type="ECO:0000256" key="5">
    <source>
        <dbReference type="SAM" id="MobiDB-lite"/>
    </source>
</evidence>
<dbReference type="SUPFAM" id="SSF46689">
    <property type="entry name" value="Homeodomain-like"/>
    <property type="match status" value="1"/>
</dbReference>
<comment type="caution">
    <text evidence="7">The sequence shown here is derived from an EMBL/GenBank/DDBJ whole genome shotgun (WGS) entry which is preliminary data.</text>
</comment>
<keyword evidence="1" id="KW-0805">Transcription regulation</keyword>
<dbReference type="EMBL" id="AJLO02000042">
    <property type="protein sequence ID" value="KOE97413.1"/>
    <property type="molecule type" value="Genomic_DNA"/>
</dbReference>
<dbReference type="OrthoDB" id="7584337at2"/>
<name>A0A0L8A4U2_9GAMM</name>
<dbReference type="PROSITE" id="PS50977">
    <property type="entry name" value="HTH_TETR_2"/>
    <property type="match status" value="1"/>
</dbReference>
<dbReference type="GO" id="GO:0003700">
    <property type="term" value="F:DNA-binding transcription factor activity"/>
    <property type="evidence" value="ECO:0007669"/>
    <property type="project" value="TreeGrafter"/>
</dbReference>
<dbReference type="Gene3D" id="1.10.357.10">
    <property type="entry name" value="Tetracycline Repressor, domain 2"/>
    <property type="match status" value="1"/>
</dbReference>
<organism evidence="7 8">
    <name type="scientific">Stenotrophomonas geniculata N1</name>
    <dbReference type="NCBI Taxonomy" id="1167641"/>
    <lineage>
        <taxon>Bacteria</taxon>
        <taxon>Pseudomonadati</taxon>
        <taxon>Pseudomonadota</taxon>
        <taxon>Gammaproteobacteria</taxon>
        <taxon>Lysobacterales</taxon>
        <taxon>Lysobacteraceae</taxon>
        <taxon>Stenotrophomonas</taxon>
    </lineage>
</organism>
<dbReference type="Pfam" id="PF00440">
    <property type="entry name" value="TetR_N"/>
    <property type="match status" value="1"/>
</dbReference>
<keyword evidence="3" id="KW-0804">Transcription</keyword>
<feature type="DNA-binding region" description="H-T-H motif" evidence="4">
    <location>
        <begin position="50"/>
        <end position="69"/>
    </location>
</feature>
<protein>
    <submittedName>
        <fullName evidence="7">TetR family transcriptional regulator</fullName>
    </submittedName>
</protein>
<feature type="domain" description="HTH tetR-type" evidence="6">
    <location>
        <begin position="27"/>
        <end position="87"/>
    </location>
</feature>
<dbReference type="GO" id="GO:0000976">
    <property type="term" value="F:transcription cis-regulatory region binding"/>
    <property type="evidence" value="ECO:0007669"/>
    <property type="project" value="TreeGrafter"/>
</dbReference>
<evidence type="ECO:0000256" key="4">
    <source>
        <dbReference type="PROSITE-ProRule" id="PRU00335"/>
    </source>
</evidence>
<dbReference type="InterPro" id="IPR050109">
    <property type="entry name" value="HTH-type_TetR-like_transc_reg"/>
</dbReference>
<evidence type="ECO:0000256" key="2">
    <source>
        <dbReference type="ARBA" id="ARBA00023125"/>
    </source>
</evidence>
<proteinExistence type="predicted"/>
<dbReference type="Proteomes" id="UP000036890">
    <property type="component" value="Unassembled WGS sequence"/>
</dbReference>
<dbReference type="PRINTS" id="PR00455">
    <property type="entry name" value="HTHTETR"/>
</dbReference>
<dbReference type="RefSeq" id="WP_010480893.1">
    <property type="nucleotide sequence ID" value="NZ_AJLO02000042.1"/>
</dbReference>
<dbReference type="PANTHER" id="PTHR30055">
    <property type="entry name" value="HTH-TYPE TRANSCRIPTIONAL REGULATOR RUTR"/>
    <property type="match status" value="1"/>
</dbReference>
<dbReference type="InterPro" id="IPR001647">
    <property type="entry name" value="HTH_TetR"/>
</dbReference>
<feature type="region of interest" description="Disordered" evidence="5">
    <location>
        <begin position="1"/>
        <end position="26"/>
    </location>
</feature>
<reference evidence="7 8" key="1">
    <citation type="journal article" date="2012" name="J. Bacteriol.">
        <title>Genome sequence of a novel nicotine-degrading strain, Pseudomonas geniculata N1.</title>
        <authorList>
            <person name="Tang H."/>
            <person name="Yu H."/>
            <person name="Tai C."/>
            <person name="Huang K."/>
            <person name="Liu Y."/>
            <person name="Wang L."/>
            <person name="Yao Y."/>
            <person name="Wu G."/>
            <person name="Xu P."/>
        </authorList>
    </citation>
    <scope>NUCLEOTIDE SEQUENCE [LARGE SCALE GENOMIC DNA]</scope>
    <source>
        <strain evidence="7 8">N1</strain>
    </source>
</reference>